<protein>
    <submittedName>
        <fullName evidence="2">Uncharacterized protein</fullName>
    </submittedName>
</protein>
<reference evidence="2 3" key="1">
    <citation type="journal article" date="2024" name="Proc. Natl. Acad. Sci. U.S.A.">
        <title>The genetic regulatory architecture and epigenomic basis for age-related changes in rattlesnake venom.</title>
        <authorList>
            <person name="Hogan M.P."/>
            <person name="Holding M.L."/>
            <person name="Nystrom G.S."/>
            <person name="Colston T.J."/>
            <person name="Bartlett D.A."/>
            <person name="Mason A.J."/>
            <person name="Ellsworth S.A."/>
            <person name="Rautsaw R.M."/>
            <person name="Lawrence K.C."/>
            <person name="Strickland J.L."/>
            <person name="He B."/>
            <person name="Fraser P."/>
            <person name="Margres M.J."/>
            <person name="Gilbert D.M."/>
            <person name="Gibbs H.L."/>
            <person name="Parkinson C.L."/>
            <person name="Rokyta D.R."/>
        </authorList>
    </citation>
    <scope>NUCLEOTIDE SEQUENCE [LARGE SCALE GENOMIC DNA]</scope>
    <source>
        <strain evidence="2">DRR0105</strain>
    </source>
</reference>
<keyword evidence="3" id="KW-1185">Reference proteome</keyword>
<feature type="region of interest" description="Disordered" evidence="1">
    <location>
        <begin position="60"/>
        <end position="110"/>
    </location>
</feature>
<name>A0AAW1BEQ1_CROAD</name>
<accession>A0AAW1BEQ1</accession>
<dbReference type="EMBL" id="JAOTOJ010000005">
    <property type="protein sequence ID" value="KAK9400498.1"/>
    <property type="molecule type" value="Genomic_DNA"/>
</dbReference>
<feature type="compositionally biased region" description="Low complexity" evidence="1">
    <location>
        <begin position="80"/>
        <end position="93"/>
    </location>
</feature>
<evidence type="ECO:0000313" key="3">
    <source>
        <dbReference type="Proteomes" id="UP001474421"/>
    </source>
</evidence>
<comment type="caution">
    <text evidence="2">The sequence shown here is derived from an EMBL/GenBank/DDBJ whole genome shotgun (WGS) entry which is preliminary data.</text>
</comment>
<feature type="compositionally biased region" description="Basic and acidic residues" evidence="1">
    <location>
        <begin position="61"/>
        <end position="77"/>
    </location>
</feature>
<sequence length="139" mass="14838">MLGSFATSSLELAASPNPETLRSWFVTRRRSWFFNSQRQAGTDRMEFLQLSSLRSITGISDPKEAVGSRGTAAEKKSCLTAPAAPAAATTTTTSDTSEESRRGQLRGKSGALKSWVQDGIEALSCSATEDPENFTVSAA</sequence>
<gene>
    <name evidence="2" type="ORF">NXF25_011212</name>
</gene>
<evidence type="ECO:0000313" key="2">
    <source>
        <dbReference type="EMBL" id="KAK9400498.1"/>
    </source>
</evidence>
<proteinExistence type="predicted"/>
<evidence type="ECO:0000256" key="1">
    <source>
        <dbReference type="SAM" id="MobiDB-lite"/>
    </source>
</evidence>
<dbReference type="Proteomes" id="UP001474421">
    <property type="component" value="Unassembled WGS sequence"/>
</dbReference>
<organism evidence="2 3">
    <name type="scientific">Crotalus adamanteus</name>
    <name type="common">Eastern diamondback rattlesnake</name>
    <dbReference type="NCBI Taxonomy" id="8729"/>
    <lineage>
        <taxon>Eukaryota</taxon>
        <taxon>Metazoa</taxon>
        <taxon>Chordata</taxon>
        <taxon>Craniata</taxon>
        <taxon>Vertebrata</taxon>
        <taxon>Euteleostomi</taxon>
        <taxon>Lepidosauria</taxon>
        <taxon>Squamata</taxon>
        <taxon>Bifurcata</taxon>
        <taxon>Unidentata</taxon>
        <taxon>Episquamata</taxon>
        <taxon>Toxicofera</taxon>
        <taxon>Serpentes</taxon>
        <taxon>Colubroidea</taxon>
        <taxon>Viperidae</taxon>
        <taxon>Crotalinae</taxon>
        <taxon>Crotalus</taxon>
    </lineage>
</organism>
<dbReference type="AlphaFoldDB" id="A0AAW1BEQ1"/>